<dbReference type="InterPro" id="IPR045307">
    <property type="entry name" value="ADCK1_dom"/>
</dbReference>
<accession>A0A103Y990</accession>
<dbReference type="GO" id="GO:0007005">
    <property type="term" value="P:mitochondrion organization"/>
    <property type="evidence" value="ECO:0007669"/>
    <property type="project" value="TreeGrafter"/>
</dbReference>
<comment type="caution">
    <text evidence="5">The sequence shown here is derived from an EMBL/GenBank/DDBJ whole genome shotgun (WGS) entry which is preliminary data.</text>
</comment>
<dbReference type="InterPro" id="IPR051130">
    <property type="entry name" value="Mito_struct-func_regulator"/>
</dbReference>
<keyword evidence="6" id="KW-1185">Reference proteome</keyword>
<organism evidence="5 6">
    <name type="scientific">Cynara cardunculus var. scolymus</name>
    <name type="common">Globe artichoke</name>
    <name type="synonym">Cynara scolymus</name>
    <dbReference type="NCBI Taxonomy" id="59895"/>
    <lineage>
        <taxon>Eukaryota</taxon>
        <taxon>Viridiplantae</taxon>
        <taxon>Streptophyta</taxon>
        <taxon>Embryophyta</taxon>
        <taxon>Tracheophyta</taxon>
        <taxon>Spermatophyta</taxon>
        <taxon>Magnoliopsida</taxon>
        <taxon>eudicotyledons</taxon>
        <taxon>Gunneridae</taxon>
        <taxon>Pentapetalae</taxon>
        <taxon>asterids</taxon>
        <taxon>campanulids</taxon>
        <taxon>Asterales</taxon>
        <taxon>Asteraceae</taxon>
        <taxon>Carduoideae</taxon>
        <taxon>Cardueae</taxon>
        <taxon>Carduinae</taxon>
        <taxon>Cynara</taxon>
    </lineage>
</organism>
<dbReference type="GO" id="GO:0016301">
    <property type="term" value="F:kinase activity"/>
    <property type="evidence" value="ECO:0007669"/>
    <property type="project" value="UniProtKB-KW"/>
</dbReference>
<dbReference type="AlphaFoldDB" id="A0A103Y990"/>
<dbReference type="EMBL" id="LEKV01001904">
    <property type="protein sequence ID" value="KVI04864.1"/>
    <property type="molecule type" value="Genomic_DNA"/>
</dbReference>
<evidence type="ECO:0000256" key="2">
    <source>
        <dbReference type="SAM" id="MobiDB-lite"/>
    </source>
</evidence>
<feature type="region of interest" description="Disordered" evidence="2">
    <location>
        <begin position="452"/>
        <end position="485"/>
    </location>
</feature>
<dbReference type="Gramene" id="KVI04864">
    <property type="protein sequence ID" value="KVI04864"/>
    <property type="gene ID" value="Ccrd_016813"/>
</dbReference>
<dbReference type="SUPFAM" id="SSF56112">
    <property type="entry name" value="Protein kinase-like (PK-like)"/>
    <property type="match status" value="1"/>
</dbReference>
<evidence type="ECO:0000313" key="5">
    <source>
        <dbReference type="EMBL" id="KVI04864.1"/>
    </source>
</evidence>
<dbReference type="STRING" id="59895.A0A103Y990"/>
<proteinExistence type="inferred from homology"/>
<feature type="compositionally biased region" description="Low complexity" evidence="2">
    <location>
        <begin position="464"/>
        <end position="473"/>
    </location>
</feature>
<dbReference type="CDD" id="cd13969">
    <property type="entry name" value="ADCK1-like"/>
    <property type="match status" value="1"/>
</dbReference>
<gene>
    <name evidence="5" type="ORF">Ccrd_016813</name>
</gene>
<evidence type="ECO:0000256" key="3">
    <source>
        <dbReference type="SAM" id="SignalP"/>
    </source>
</evidence>
<dbReference type="PANTHER" id="PTHR43173">
    <property type="entry name" value="ABC1 FAMILY PROTEIN"/>
    <property type="match status" value="1"/>
</dbReference>
<dbReference type="PANTHER" id="PTHR43173:SF42">
    <property type="entry name" value="ABC-TYPE CD(2+) TRANSPORTER"/>
    <property type="match status" value="1"/>
</dbReference>
<comment type="similarity">
    <text evidence="1">Belongs to the protein kinase superfamily. ADCK protein kinase family.</text>
</comment>
<protein>
    <submittedName>
        <fullName evidence="5">Protein kinase-like domain-containing protein</fullName>
    </submittedName>
</protein>
<feature type="signal peptide" evidence="3">
    <location>
        <begin position="1"/>
        <end position="27"/>
    </location>
</feature>
<evidence type="ECO:0000259" key="4">
    <source>
        <dbReference type="Pfam" id="PF03109"/>
    </source>
</evidence>
<keyword evidence="3" id="KW-0732">Signal</keyword>
<dbReference type="Proteomes" id="UP000243975">
    <property type="component" value="Unassembled WGS sequence"/>
</dbReference>
<sequence length="734" mass="82152">MAVRRSLWPSKWKIAFAATALGCGAAAATIANSDDPATSLKLCTAVPVRLFRLSVTAATIAFDYEYSLMGLPEDSDERVRVKHEVHTRSARRLEELCFKNGGIYIKLGQHVGQLDYLVPLEYAKTMRESMLNRCPTSTYDQVCQVVKKELGGAPEEVLNISYHFPDSYKSPTYIFLPILSHETESSFITQIFEEFDPVPIASASLAQVHVARTHDGQKVAVKVQHTHMTDTAAADFATVEVIVNTLHRFFPSFDYRWLVDEVRETSPKELDFLNEAKNSVQCMDNFRRLSPHIADYIYAPTIYWSLSTTKVLTMEFIEGAQVNDLKSIKKLGIQPHDISKLVSQTFAEMMFKHGFVHCDPHAANLLVRALPLGRSSIFGKEGEGTYLLEEIKTRVWTPSPPAPVHRRRRCRRLKSLPPPPSEVADVAAAALPSLRSSCCLLAERDEKKKEALVEIPESGDDSTDSGSSGDNSNAKPAKKSLGEKKQTSKKFLTGLVLISIQIGLGEKNETGEFNMFAVFSLCAKEDVNRNWYSLTMVFTKSLTLTQGPTMPHYGSSLENGKELLKEKRNAKAKSSAEMRLVLQALVLADVSAIKENCMKFGAGEDLYAFFTSILTMKPWERVIDPAVDHLAIHDLSELQVTELLRRLPRVILLMMKTNDCLRSVDNALLQRPSLGSFLIIGRVSSEAVMKEKLSHVKSLFSLISIWLEEISLEARFLIMQVALWVLQFRKSLSL</sequence>
<keyword evidence="5" id="KW-0418">Kinase</keyword>
<evidence type="ECO:0000256" key="1">
    <source>
        <dbReference type="ARBA" id="ARBA00009670"/>
    </source>
</evidence>
<feature type="chain" id="PRO_5007119504" evidence="3">
    <location>
        <begin position="28"/>
        <end position="734"/>
    </location>
</feature>
<dbReference type="InterPro" id="IPR004147">
    <property type="entry name" value="ABC1_dom"/>
</dbReference>
<dbReference type="InterPro" id="IPR011009">
    <property type="entry name" value="Kinase-like_dom_sf"/>
</dbReference>
<feature type="domain" description="ABC1 atypical kinase-like" evidence="4">
    <location>
        <begin position="187"/>
        <end position="369"/>
    </location>
</feature>
<name>A0A103Y990_CYNCS</name>
<dbReference type="Pfam" id="PF03109">
    <property type="entry name" value="ABC1"/>
    <property type="match status" value="1"/>
</dbReference>
<dbReference type="GO" id="GO:0005743">
    <property type="term" value="C:mitochondrial inner membrane"/>
    <property type="evidence" value="ECO:0007669"/>
    <property type="project" value="TreeGrafter"/>
</dbReference>
<evidence type="ECO:0000313" key="6">
    <source>
        <dbReference type="Proteomes" id="UP000243975"/>
    </source>
</evidence>
<dbReference type="GO" id="GO:0055088">
    <property type="term" value="P:lipid homeostasis"/>
    <property type="evidence" value="ECO:0007669"/>
    <property type="project" value="TreeGrafter"/>
</dbReference>
<keyword evidence="5" id="KW-0808">Transferase</keyword>
<reference evidence="5 6" key="1">
    <citation type="journal article" date="2016" name="Sci. Rep.">
        <title>The genome sequence of the outbreeding globe artichoke constructed de novo incorporating a phase-aware low-pass sequencing strategy of F1 progeny.</title>
        <authorList>
            <person name="Scaglione D."/>
            <person name="Reyes-Chin-Wo S."/>
            <person name="Acquadro A."/>
            <person name="Froenicke L."/>
            <person name="Portis E."/>
            <person name="Beitel C."/>
            <person name="Tirone M."/>
            <person name="Mauro R."/>
            <person name="Lo Monaco A."/>
            <person name="Mauromicale G."/>
            <person name="Faccioli P."/>
            <person name="Cattivelli L."/>
            <person name="Rieseberg L."/>
            <person name="Michelmore R."/>
            <person name="Lanteri S."/>
        </authorList>
    </citation>
    <scope>NUCLEOTIDE SEQUENCE [LARGE SCALE GENOMIC DNA]</scope>
    <source>
        <strain evidence="5">2C</strain>
    </source>
</reference>